<evidence type="ECO:0000313" key="2">
    <source>
        <dbReference type="EMBL" id="KAK8991520.1"/>
    </source>
</evidence>
<protein>
    <submittedName>
        <fullName evidence="2">Uncharacterized protein</fullName>
    </submittedName>
</protein>
<gene>
    <name evidence="2" type="ORF">V6N11_062530</name>
</gene>
<feature type="region of interest" description="Disordered" evidence="1">
    <location>
        <begin position="16"/>
        <end position="64"/>
    </location>
</feature>
<reference evidence="2 3" key="1">
    <citation type="journal article" date="2024" name="G3 (Bethesda)">
        <title>Genome assembly of Hibiscus sabdariffa L. provides insights into metabolisms of medicinal natural products.</title>
        <authorList>
            <person name="Kim T."/>
        </authorList>
    </citation>
    <scope>NUCLEOTIDE SEQUENCE [LARGE SCALE GENOMIC DNA]</scope>
    <source>
        <strain evidence="2">TK-2024</strain>
        <tissue evidence="2">Old leaves</tissue>
    </source>
</reference>
<name>A0ABR2PSV9_9ROSI</name>
<comment type="caution">
    <text evidence="2">The sequence shown here is derived from an EMBL/GenBank/DDBJ whole genome shotgun (WGS) entry which is preliminary data.</text>
</comment>
<evidence type="ECO:0000313" key="3">
    <source>
        <dbReference type="Proteomes" id="UP001396334"/>
    </source>
</evidence>
<dbReference type="EMBL" id="JBBPBN010000052">
    <property type="protein sequence ID" value="KAK8991520.1"/>
    <property type="molecule type" value="Genomic_DNA"/>
</dbReference>
<proteinExistence type="predicted"/>
<accession>A0ABR2PSV9</accession>
<organism evidence="2 3">
    <name type="scientific">Hibiscus sabdariffa</name>
    <name type="common">roselle</name>
    <dbReference type="NCBI Taxonomy" id="183260"/>
    <lineage>
        <taxon>Eukaryota</taxon>
        <taxon>Viridiplantae</taxon>
        <taxon>Streptophyta</taxon>
        <taxon>Embryophyta</taxon>
        <taxon>Tracheophyta</taxon>
        <taxon>Spermatophyta</taxon>
        <taxon>Magnoliopsida</taxon>
        <taxon>eudicotyledons</taxon>
        <taxon>Gunneridae</taxon>
        <taxon>Pentapetalae</taxon>
        <taxon>rosids</taxon>
        <taxon>malvids</taxon>
        <taxon>Malvales</taxon>
        <taxon>Malvaceae</taxon>
        <taxon>Malvoideae</taxon>
        <taxon>Hibiscus</taxon>
    </lineage>
</organism>
<sequence length="106" mass="11612">MLRFLMIKDWKRKTVHGSVQGEVGERKVQRPTGESMATRSNTGKRKKMEKTETEPHSLVGVGGGWPDKSCATSHGLEAFSLVPLACLPALPSHVLITSHTHIIIVV</sequence>
<keyword evidence="3" id="KW-1185">Reference proteome</keyword>
<dbReference type="Proteomes" id="UP001396334">
    <property type="component" value="Unassembled WGS sequence"/>
</dbReference>
<evidence type="ECO:0000256" key="1">
    <source>
        <dbReference type="SAM" id="MobiDB-lite"/>
    </source>
</evidence>